<evidence type="ECO:0000256" key="1">
    <source>
        <dbReference type="ARBA" id="ARBA00000185"/>
    </source>
</evidence>
<dbReference type="CDD" id="cd00822">
    <property type="entry name" value="TopoII_Trans_DNA_gyrase"/>
    <property type="match status" value="1"/>
</dbReference>
<comment type="caution">
    <text evidence="14">The sequence shown here is derived from an EMBL/GenBank/DDBJ whole genome shotgun (WGS) entry which is preliminary data.</text>
</comment>
<feature type="site" description="Interaction with DNA" evidence="11">
    <location>
        <position position="556"/>
    </location>
</feature>
<dbReference type="AlphaFoldDB" id="A0A0D0JTZ0"/>
<feature type="binding site" evidence="11">
    <location>
        <begin position="159"/>
        <end position="165"/>
    </location>
    <ligand>
        <name>ATP</name>
        <dbReference type="ChEBI" id="CHEBI:30616"/>
    </ligand>
</feature>
<evidence type="ECO:0000256" key="12">
    <source>
        <dbReference type="SAM" id="MobiDB-lite"/>
    </source>
</evidence>
<comment type="catalytic activity">
    <reaction evidence="1 11">
        <text>ATP-dependent breakage, passage and rejoining of double-stranded DNA.</text>
        <dbReference type="EC" id="5.6.2.2"/>
    </reaction>
</comment>
<protein>
    <recommendedName>
        <fullName evidence="11">DNA topoisomerase 4 subunit B</fullName>
        <ecNumber evidence="11">5.6.2.2</ecNumber>
    </recommendedName>
    <alternativeName>
        <fullName evidence="11">Topoisomerase IV subunit B</fullName>
    </alternativeName>
</protein>
<keyword evidence="6" id="KW-0460">Magnesium</keyword>
<dbReference type="SUPFAM" id="SSF55874">
    <property type="entry name" value="ATPase domain of HSP90 chaperone/DNA topoisomerase II/histidine kinase"/>
    <property type="match status" value="1"/>
</dbReference>
<dbReference type="InterPro" id="IPR003594">
    <property type="entry name" value="HATPase_dom"/>
</dbReference>
<dbReference type="Gene3D" id="3.30.230.10">
    <property type="match status" value="1"/>
</dbReference>
<dbReference type="InterPro" id="IPR036890">
    <property type="entry name" value="HATPase_C_sf"/>
</dbReference>
<feature type="compositionally biased region" description="Polar residues" evidence="12">
    <location>
        <begin position="1"/>
        <end position="11"/>
    </location>
</feature>
<dbReference type="EC" id="5.6.2.2" evidence="11"/>
<dbReference type="InterPro" id="IPR013760">
    <property type="entry name" value="Topo_IIA-like_dom_sf"/>
</dbReference>
<dbReference type="OrthoDB" id="9802808at2"/>
<dbReference type="FunFam" id="3.30.230.10:FF:000047">
    <property type="entry name" value="DNA topoisomerase 4 subunit B"/>
    <property type="match status" value="1"/>
</dbReference>
<evidence type="ECO:0000256" key="5">
    <source>
        <dbReference type="ARBA" id="ARBA00022840"/>
    </source>
</evidence>
<feature type="site" description="Interaction with DNA" evidence="11">
    <location>
        <position position="672"/>
    </location>
</feature>
<feature type="region of interest" description="Disordered" evidence="12">
    <location>
        <begin position="1"/>
        <end position="49"/>
    </location>
</feature>
<comment type="cofactor">
    <cofactor evidence="2">
        <name>Mg(2+)</name>
        <dbReference type="ChEBI" id="CHEBI:18420"/>
    </cofactor>
</comment>
<feature type="domain" description="Toprim" evidence="13">
    <location>
        <begin position="470"/>
        <end position="584"/>
    </location>
</feature>
<reference evidence="14 15" key="1">
    <citation type="submission" date="2014-12" db="EMBL/GenBank/DDBJ databases">
        <title>16Stimator: statistical estimation of ribosomal gene copy numbers from draft genome assemblies.</title>
        <authorList>
            <person name="Perisin M.A."/>
            <person name="Vetter M."/>
            <person name="Gilbert J.A."/>
            <person name="Bergelson J."/>
        </authorList>
    </citation>
    <scope>NUCLEOTIDE SEQUENCE [LARGE SCALE GENOMIC DNA]</scope>
    <source>
        <strain evidence="14 15">MEJ076</strain>
    </source>
</reference>
<dbReference type="GO" id="GO:0046872">
    <property type="term" value="F:metal ion binding"/>
    <property type="evidence" value="ECO:0007669"/>
    <property type="project" value="UniProtKB-KW"/>
</dbReference>
<dbReference type="SUPFAM" id="SSF54211">
    <property type="entry name" value="Ribosomal protein S5 domain 2-like"/>
    <property type="match status" value="1"/>
</dbReference>
<dbReference type="GO" id="GO:0005694">
    <property type="term" value="C:chromosome"/>
    <property type="evidence" value="ECO:0007669"/>
    <property type="project" value="InterPro"/>
</dbReference>
<proteinExistence type="inferred from homology"/>
<evidence type="ECO:0000259" key="13">
    <source>
        <dbReference type="PROSITE" id="PS50880"/>
    </source>
</evidence>
<dbReference type="GO" id="GO:0003918">
    <property type="term" value="F:DNA topoisomerase type II (double strand cut, ATP-hydrolyzing) activity"/>
    <property type="evidence" value="ECO:0007669"/>
    <property type="project" value="UniProtKB-UniRule"/>
</dbReference>
<dbReference type="GO" id="GO:0003677">
    <property type="term" value="F:DNA binding"/>
    <property type="evidence" value="ECO:0007669"/>
    <property type="project" value="UniProtKB-UniRule"/>
</dbReference>
<dbReference type="InterPro" id="IPR001241">
    <property type="entry name" value="Topo_IIA"/>
</dbReference>
<evidence type="ECO:0000256" key="6">
    <source>
        <dbReference type="ARBA" id="ARBA00022842"/>
    </source>
</evidence>
<evidence type="ECO:0000256" key="2">
    <source>
        <dbReference type="ARBA" id="ARBA00001946"/>
    </source>
</evidence>
<dbReference type="PROSITE" id="PS00177">
    <property type="entry name" value="TOPOISOMERASE_II"/>
    <property type="match status" value="1"/>
</dbReference>
<dbReference type="Gene3D" id="3.40.50.670">
    <property type="match status" value="1"/>
</dbReference>
<dbReference type="Pfam" id="PF02518">
    <property type="entry name" value="HATPase_c"/>
    <property type="match status" value="1"/>
</dbReference>
<dbReference type="EMBL" id="JXQV01000030">
    <property type="protein sequence ID" value="KIP98970.1"/>
    <property type="molecule type" value="Genomic_DNA"/>
</dbReference>
<comment type="function">
    <text evidence="11">Topoisomerase IV is essential for chromosome segregation. It relaxes supercoiled DNA. Performs the decatenation events required during the replication of a circular DNA molecule.</text>
</comment>
<sequence>MDDSNDLFSSQPVATPPEPKEAVAKPAPAVKAVASTPKPATVTTSSEQEYGASSIRVLEGLEPVRMRPGMYIGGTDEKALHHLFAEVIDNSMDEAVAGHANFIEVHLDAEGFLTVSDNGRGIPVENHPQVPGKSTLEVIMTKLHAGGKFDGKAYETSGGLHGVGVSVVNALSDLLEVEVARNRKLYRQRFSRGIPMGGLEELGDVHNRRGTRVRFHPDPQIFGDHAKFEPARIFRMARSKAYLFGGVEIRWSCDPGMVPPDGDIPEKAVFHFPGGLKDYLAATLGKDFTVTREIFAGKTEKTGGHGAMEWAVTWYGGDAQLHSYCNTIPTPEGGTHEAGLRIALTKGLKNYAELTQNKRAREITTDDVMISAVGMLSVFIREPEFVGQTKDKLATVEAQRIVENALRDPFDHYLAGNPNEAAKLLDWVIERCEERLRRRKEKEVNRKTAVRKLRLPGKLADCSQNTAEGAELFIVEGDSAGGSAKQARNRANQAILPLRGKILNVGNASREKLSANQQIADLIQALGCGTRTKYRDEDLRYERIVIMTDADVDGAHICSLLITFFYQEMPELIRGSHLYLAVPPLYVIRQGAKTVYARDDAHRAELMETVFKGKKVEIGRFKGLGEMMPAQLKETTMDPSKRTLLRVEIDDVDFEGTREAVDNLMGSKPEARFRFIQDRSAFAENLDI</sequence>
<dbReference type="GO" id="GO:0006265">
    <property type="term" value="P:DNA topological change"/>
    <property type="evidence" value="ECO:0007669"/>
    <property type="project" value="UniProtKB-UniRule"/>
</dbReference>
<evidence type="ECO:0000256" key="4">
    <source>
        <dbReference type="ARBA" id="ARBA00022741"/>
    </source>
</evidence>
<dbReference type="PRINTS" id="PR01159">
    <property type="entry name" value="DNAGYRASEB"/>
</dbReference>
<dbReference type="InterPro" id="IPR013506">
    <property type="entry name" value="Topo_IIA_bsu_dom2"/>
</dbReference>
<evidence type="ECO:0000313" key="15">
    <source>
        <dbReference type="Proteomes" id="UP000035017"/>
    </source>
</evidence>
<evidence type="ECO:0000256" key="8">
    <source>
        <dbReference type="ARBA" id="ARBA00023125"/>
    </source>
</evidence>
<keyword evidence="4 11" id="KW-0547">Nucleotide-binding</keyword>
<dbReference type="PROSITE" id="PS50880">
    <property type="entry name" value="TOPRIM"/>
    <property type="match status" value="1"/>
</dbReference>
<evidence type="ECO:0000256" key="10">
    <source>
        <dbReference type="ARBA" id="ARBA00063644"/>
    </source>
</evidence>
<dbReference type="HAMAP" id="MF_00938">
    <property type="entry name" value="ParE_type1"/>
    <property type="match status" value="1"/>
</dbReference>
<dbReference type="InterPro" id="IPR006171">
    <property type="entry name" value="TOPRIM_dom"/>
</dbReference>
<dbReference type="CDD" id="cd16928">
    <property type="entry name" value="HATPase_GyrB-like"/>
    <property type="match status" value="1"/>
</dbReference>
<dbReference type="PANTHER" id="PTHR45866">
    <property type="entry name" value="DNA GYRASE/TOPOISOMERASE SUBUNIT B"/>
    <property type="match status" value="1"/>
</dbReference>
<dbReference type="PANTHER" id="PTHR45866:SF4">
    <property type="entry name" value="DNA TOPOISOMERASE 4 SUBUNIT B"/>
    <property type="match status" value="1"/>
</dbReference>
<dbReference type="Pfam" id="PF00204">
    <property type="entry name" value="DNA_gyraseB"/>
    <property type="match status" value="1"/>
</dbReference>
<organism evidence="14 15">
    <name type="scientific">Agrobacterium tumefaciens</name>
    <dbReference type="NCBI Taxonomy" id="358"/>
    <lineage>
        <taxon>Bacteria</taxon>
        <taxon>Pseudomonadati</taxon>
        <taxon>Pseudomonadota</taxon>
        <taxon>Alphaproteobacteria</taxon>
        <taxon>Hyphomicrobiales</taxon>
        <taxon>Rhizobiaceae</taxon>
        <taxon>Rhizobium/Agrobacterium group</taxon>
        <taxon>Agrobacterium</taxon>
        <taxon>Agrobacterium tumefaciens complex</taxon>
    </lineage>
</organism>
<dbReference type="Pfam" id="PF01751">
    <property type="entry name" value="Toprim"/>
    <property type="match status" value="1"/>
</dbReference>
<comment type="subunit">
    <text evidence="10 11">Heterotetramer composed of ParC and ParE.</text>
</comment>
<feature type="binding site" evidence="11">
    <location>
        <position position="390"/>
    </location>
    <ligand>
        <name>ATP</name>
        <dbReference type="ChEBI" id="CHEBI:30616"/>
    </ligand>
</feature>
<evidence type="ECO:0000313" key="14">
    <source>
        <dbReference type="EMBL" id="KIP98970.1"/>
    </source>
</evidence>
<evidence type="ECO:0000256" key="7">
    <source>
        <dbReference type="ARBA" id="ARBA00023029"/>
    </source>
</evidence>
<dbReference type="Pfam" id="PF00986">
    <property type="entry name" value="DNA_gyraseB_C"/>
    <property type="match status" value="1"/>
</dbReference>
<dbReference type="SMART" id="SM00433">
    <property type="entry name" value="TOP2c"/>
    <property type="match status" value="1"/>
</dbReference>
<keyword evidence="5 11" id="KW-0067">ATP-binding</keyword>
<dbReference type="Proteomes" id="UP000035017">
    <property type="component" value="Unassembled WGS sequence"/>
</dbReference>
<evidence type="ECO:0000256" key="9">
    <source>
        <dbReference type="ARBA" id="ARBA00023235"/>
    </source>
</evidence>
<dbReference type="Gene3D" id="3.30.565.10">
    <property type="entry name" value="Histidine kinase-like ATPase, C-terminal domain"/>
    <property type="match status" value="1"/>
</dbReference>
<keyword evidence="7 11" id="KW-0799">Topoisomerase</keyword>
<evidence type="ECO:0000256" key="3">
    <source>
        <dbReference type="ARBA" id="ARBA00022723"/>
    </source>
</evidence>
<dbReference type="FunFam" id="3.30.565.10:FF:000002">
    <property type="entry name" value="DNA gyrase subunit B"/>
    <property type="match status" value="1"/>
</dbReference>
<dbReference type="InterPro" id="IPR020568">
    <property type="entry name" value="Ribosomal_Su5_D2-typ_SF"/>
</dbReference>
<feature type="site" description="Interaction with DNA" evidence="11">
    <location>
        <position position="504"/>
    </location>
</feature>
<evidence type="ECO:0000256" key="11">
    <source>
        <dbReference type="HAMAP-Rule" id="MF_00938"/>
    </source>
</evidence>
<accession>A0A0D0JTZ0</accession>
<feature type="binding site" evidence="11">
    <location>
        <position position="90"/>
    </location>
    <ligand>
        <name>ATP</name>
        <dbReference type="ChEBI" id="CHEBI:30616"/>
    </ligand>
</feature>
<dbReference type="GO" id="GO:0005524">
    <property type="term" value="F:ATP binding"/>
    <property type="evidence" value="ECO:0007669"/>
    <property type="project" value="UniProtKB-UniRule"/>
</dbReference>
<feature type="compositionally biased region" description="Low complexity" evidence="12">
    <location>
        <begin position="24"/>
        <end position="40"/>
    </location>
</feature>
<dbReference type="SUPFAM" id="SSF56719">
    <property type="entry name" value="Type II DNA topoisomerase"/>
    <property type="match status" value="1"/>
</dbReference>
<gene>
    <name evidence="11" type="primary">parE</name>
    <name evidence="14" type="ORF">RU07_19930</name>
</gene>
<dbReference type="InterPro" id="IPR005737">
    <property type="entry name" value="TopoIV_B_Gneg"/>
</dbReference>
<dbReference type="InterPro" id="IPR014721">
    <property type="entry name" value="Ribsml_uS5_D2-typ_fold_subgr"/>
</dbReference>
<dbReference type="InterPro" id="IPR002288">
    <property type="entry name" value="DNA_gyrase_B_C"/>
</dbReference>
<dbReference type="FunFam" id="3.40.50.670:FF:000006">
    <property type="entry name" value="DNA topoisomerase (ATP-hydrolyzing)"/>
    <property type="match status" value="1"/>
</dbReference>
<name>A0A0D0JTZ0_AGRTU</name>
<feature type="binding site" evidence="11">
    <location>
        <position position="50"/>
    </location>
    <ligand>
        <name>ATP</name>
        <dbReference type="ChEBI" id="CHEBI:30616"/>
    </ligand>
</feature>
<comment type="similarity">
    <text evidence="11">Belongs to the type II topoisomerase family. ParE type 1 subfamily.</text>
</comment>
<dbReference type="InterPro" id="IPR000565">
    <property type="entry name" value="Topo_IIA_B"/>
</dbReference>
<keyword evidence="3" id="KW-0479">Metal-binding</keyword>
<keyword evidence="9 11" id="KW-0413">Isomerase</keyword>
<dbReference type="InterPro" id="IPR013759">
    <property type="entry name" value="Topo_IIA_B_C"/>
</dbReference>
<dbReference type="NCBIfam" id="TIGR01055">
    <property type="entry name" value="parE_Gneg"/>
    <property type="match status" value="1"/>
</dbReference>
<feature type="binding site" evidence="11">
    <location>
        <position position="117"/>
    </location>
    <ligand>
        <name>ATP</name>
        <dbReference type="ChEBI" id="CHEBI:30616"/>
    </ligand>
</feature>
<keyword evidence="8 11" id="KW-0238">DNA-binding</keyword>
<dbReference type="SMART" id="SM00387">
    <property type="entry name" value="HATPase_c"/>
    <property type="match status" value="1"/>
</dbReference>
<dbReference type="GO" id="GO:0007059">
    <property type="term" value="P:chromosome segregation"/>
    <property type="evidence" value="ECO:0007669"/>
    <property type="project" value="UniProtKB-UniRule"/>
</dbReference>
<dbReference type="InterPro" id="IPR018522">
    <property type="entry name" value="TopoIIA_CS"/>
</dbReference>
<dbReference type="PRINTS" id="PR00418">
    <property type="entry name" value="TPI2FAMILY"/>
</dbReference>